<evidence type="ECO:0000313" key="4">
    <source>
        <dbReference type="EMBL" id="KRG95237.1"/>
    </source>
</evidence>
<dbReference type="SMR" id="I1N8Z7"/>
<accession>I1N8Z7</accession>
<dbReference type="AlphaFoldDB" id="I1N8Z7"/>
<dbReference type="Gene3D" id="3.80.10.10">
    <property type="entry name" value="Ribonuclease Inhibitor"/>
    <property type="match status" value="1"/>
</dbReference>
<reference evidence="4" key="3">
    <citation type="submission" date="2018-07" db="EMBL/GenBank/DDBJ databases">
        <title>WGS assembly of Glycine max.</title>
        <authorList>
            <person name="Schmutz J."/>
            <person name="Cannon S."/>
            <person name="Schlueter J."/>
            <person name="Ma J."/>
            <person name="Mitros T."/>
            <person name="Nelson W."/>
            <person name="Hyten D."/>
            <person name="Song Q."/>
            <person name="Thelen J."/>
            <person name="Cheng J."/>
            <person name="Xu D."/>
            <person name="Hellsten U."/>
            <person name="May G."/>
            <person name="Yu Y."/>
            <person name="Sakurai T."/>
            <person name="Umezawa T."/>
            <person name="Bhattacharyya M."/>
            <person name="Sandhu D."/>
            <person name="Valliyodan B."/>
            <person name="Lindquist E."/>
            <person name="Peto M."/>
            <person name="Grant D."/>
            <person name="Shu S."/>
            <person name="Goodstein D."/>
            <person name="Barry K."/>
            <person name="Futrell-Griggs M."/>
            <person name="Abernathy B."/>
            <person name="Du J."/>
            <person name="Tian Z."/>
            <person name="Zhu L."/>
            <person name="Gill N."/>
            <person name="Joshi T."/>
            <person name="Libault M."/>
            <person name="Sethuraman A."/>
            <person name="Zhang X."/>
            <person name="Shinozaki K."/>
            <person name="Nguyen H."/>
            <person name="Wing R."/>
            <person name="Cregan P."/>
            <person name="Specht J."/>
            <person name="Grimwood J."/>
            <person name="Rokhsar D."/>
            <person name="Stacey G."/>
            <person name="Shoemaker R."/>
            <person name="Jackson S."/>
        </authorList>
    </citation>
    <scope>NUCLEOTIDE SEQUENCE</scope>
    <source>
        <tissue evidence="4">Callus</tissue>
    </source>
</reference>
<dbReference type="GO" id="GO:0098542">
    <property type="term" value="P:defense response to other organism"/>
    <property type="evidence" value="ECO:0000318"/>
    <property type="project" value="GO_Central"/>
</dbReference>
<dbReference type="Pfam" id="PF23559">
    <property type="entry name" value="WHD_DRP"/>
    <property type="match status" value="1"/>
</dbReference>
<dbReference type="HOGENOM" id="CLU_480952_0_0_1"/>
<gene>
    <name evidence="4" type="ORF">GLYMA_19G137900</name>
</gene>
<evidence type="ECO:0000313" key="6">
    <source>
        <dbReference type="Proteomes" id="UP000008827"/>
    </source>
</evidence>
<reference evidence="5" key="2">
    <citation type="submission" date="2018-02" db="UniProtKB">
        <authorList>
            <consortium name="EnsemblPlants"/>
        </authorList>
    </citation>
    <scope>IDENTIFICATION</scope>
    <source>
        <strain evidence="5">Williams 82</strain>
    </source>
</reference>
<dbReference type="Proteomes" id="UP000008827">
    <property type="component" value="Chromosome 19"/>
</dbReference>
<evidence type="ECO:0000256" key="1">
    <source>
        <dbReference type="ARBA" id="ARBA00022737"/>
    </source>
</evidence>
<evidence type="ECO:0000313" key="5">
    <source>
        <dbReference type="EnsemblPlants" id="KRG95237"/>
    </source>
</evidence>
<dbReference type="PaxDb" id="3847-GLYMA19G31950.1"/>
<proteinExistence type="predicted"/>
<keyword evidence="1" id="KW-0677">Repeat</keyword>
<name>I1N8Z7_SOYBN</name>
<dbReference type="EMBL" id="CM000852">
    <property type="protein sequence ID" value="KRG95237.1"/>
    <property type="molecule type" value="Genomic_DNA"/>
</dbReference>
<evidence type="ECO:0000256" key="2">
    <source>
        <dbReference type="ARBA" id="ARBA00022821"/>
    </source>
</evidence>
<dbReference type="PANTHER" id="PTHR36766:SF61">
    <property type="entry name" value="NB-ARC DOMAIN DISEASE RESISTANCE PROTEIN"/>
    <property type="match status" value="1"/>
</dbReference>
<feature type="domain" description="Disease resistance protein winged helix" evidence="3">
    <location>
        <begin position="151"/>
        <end position="221"/>
    </location>
</feature>
<dbReference type="PANTHER" id="PTHR36766">
    <property type="entry name" value="PLANT BROAD-SPECTRUM MILDEW RESISTANCE PROTEIN RPW8"/>
    <property type="match status" value="1"/>
</dbReference>
<dbReference type="Gramene" id="KRG95237">
    <property type="protein sequence ID" value="KRG95237"/>
    <property type="gene ID" value="GLYMA_19G137900"/>
</dbReference>
<protein>
    <recommendedName>
        <fullName evidence="3">Disease resistance protein winged helix domain-containing protein</fullName>
    </recommendedName>
</protein>
<keyword evidence="2" id="KW-0611">Plant defense</keyword>
<sequence length="567" mass="66415">MFLDLLNETGKYKGPVCLFPCSLYQNDDILSLPRLELKTTFGEILRPCILESSAESFSSSLAEIVLLACCEAQCSHLLFLPDFRRPFNVELFISVCQEGEEIKYPNLADMGKEIVKKWDLKQKENDILLALQLSYDQMPSYSRQCFACFSLFPKDYGFSVNCFVYFWGSLGLLRSPTGSQKLENIARQYIHELHSRSFLEDFEDFGHLYYFKLHDLVHDLALYVSKEDHLVVNSHTCNIPEQVRHLSFVENDSLCHALFRNESLLDTWMTRYKYLRVLYLSDSSFETLPNSISKLEHLRVLSLENNYKIRSLNLFYMQTPKFEIFEFQRTLRKLYITIKQSILSEDEFSSLSNLQTLIFECCDNLKFLFRWTELTSLEVLLIESCGRLESIPLHILPKLEVLYVIRCQMLNLSLYCASTIQRLRMKFLHIEHCAGQETLPQWIQGAADTMQTLLILNCDSLKMLPEWLTTMTHLKMLHIVNCPQLLNLLSDKHRLSTLEDLSIDGLLVLHRSHQMPFYWKNKRIRTTTFSNNITTEVEIVQLFHCFNQRLDDCTFWTLYCKLSTTLS</sequence>
<dbReference type="InterPro" id="IPR036388">
    <property type="entry name" value="WH-like_DNA-bd_sf"/>
</dbReference>
<keyword evidence="6" id="KW-1185">Reference proteome</keyword>
<dbReference type="InterPro" id="IPR058922">
    <property type="entry name" value="WHD_DRP"/>
</dbReference>
<dbReference type="InterPro" id="IPR032675">
    <property type="entry name" value="LRR_dom_sf"/>
</dbReference>
<dbReference type="OMA" id="CENPIER"/>
<dbReference type="eggNOG" id="KOG4658">
    <property type="taxonomic scope" value="Eukaryota"/>
</dbReference>
<reference evidence="4 5" key="1">
    <citation type="journal article" date="2010" name="Nature">
        <title>Genome sequence of the palaeopolyploid soybean.</title>
        <authorList>
            <person name="Schmutz J."/>
            <person name="Cannon S.B."/>
            <person name="Schlueter J."/>
            <person name="Ma J."/>
            <person name="Mitros T."/>
            <person name="Nelson W."/>
            <person name="Hyten D.L."/>
            <person name="Song Q."/>
            <person name="Thelen J.J."/>
            <person name="Cheng J."/>
            <person name="Xu D."/>
            <person name="Hellsten U."/>
            <person name="May G.D."/>
            <person name="Yu Y."/>
            <person name="Sakurai T."/>
            <person name="Umezawa T."/>
            <person name="Bhattacharyya M.K."/>
            <person name="Sandhu D."/>
            <person name="Valliyodan B."/>
            <person name="Lindquist E."/>
            <person name="Peto M."/>
            <person name="Grant D."/>
            <person name="Shu S."/>
            <person name="Goodstein D."/>
            <person name="Barry K."/>
            <person name="Futrell-Griggs M."/>
            <person name="Abernathy B."/>
            <person name="Du J."/>
            <person name="Tian Z."/>
            <person name="Zhu L."/>
            <person name="Gill N."/>
            <person name="Joshi T."/>
            <person name="Libault M."/>
            <person name="Sethuraman A."/>
            <person name="Zhang X.-C."/>
            <person name="Shinozaki K."/>
            <person name="Nguyen H.T."/>
            <person name="Wing R.A."/>
            <person name="Cregan P."/>
            <person name="Specht J."/>
            <person name="Grimwood J."/>
            <person name="Rokhsar D."/>
            <person name="Stacey G."/>
            <person name="Shoemaker R.C."/>
            <person name="Jackson S.A."/>
        </authorList>
    </citation>
    <scope>NUCLEOTIDE SEQUENCE</scope>
    <source>
        <strain evidence="5">cv. Williams 82</strain>
        <tissue evidence="4">Callus</tissue>
    </source>
</reference>
<organism evidence="4">
    <name type="scientific">Glycine max</name>
    <name type="common">Soybean</name>
    <name type="synonym">Glycine hispida</name>
    <dbReference type="NCBI Taxonomy" id="3847"/>
    <lineage>
        <taxon>Eukaryota</taxon>
        <taxon>Viridiplantae</taxon>
        <taxon>Streptophyta</taxon>
        <taxon>Embryophyta</taxon>
        <taxon>Tracheophyta</taxon>
        <taxon>Spermatophyta</taxon>
        <taxon>Magnoliopsida</taxon>
        <taxon>eudicotyledons</taxon>
        <taxon>Gunneridae</taxon>
        <taxon>Pentapetalae</taxon>
        <taxon>rosids</taxon>
        <taxon>fabids</taxon>
        <taxon>Fabales</taxon>
        <taxon>Fabaceae</taxon>
        <taxon>Papilionoideae</taxon>
        <taxon>50 kb inversion clade</taxon>
        <taxon>NPAAA clade</taxon>
        <taxon>indigoferoid/millettioid clade</taxon>
        <taxon>Phaseoleae</taxon>
        <taxon>Glycine</taxon>
        <taxon>Glycine subgen. Soja</taxon>
    </lineage>
</organism>
<dbReference type="SUPFAM" id="SSF52058">
    <property type="entry name" value="L domain-like"/>
    <property type="match status" value="1"/>
</dbReference>
<dbReference type="Gene3D" id="1.10.10.10">
    <property type="entry name" value="Winged helix-like DNA-binding domain superfamily/Winged helix DNA-binding domain"/>
    <property type="match status" value="1"/>
</dbReference>
<evidence type="ECO:0000259" key="3">
    <source>
        <dbReference type="Pfam" id="PF23559"/>
    </source>
</evidence>
<dbReference type="InParanoid" id="I1N8Z7"/>
<dbReference type="EnsemblPlants" id="KRG95237">
    <property type="protein sequence ID" value="KRG95237"/>
    <property type="gene ID" value="GLYMA_19G137900"/>
</dbReference>